<name>A0ABR0A422_9CRUS</name>
<proteinExistence type="predicted"/>
<reference evidence="1 2" key="1">
    <citation type="journal article" date="2023" name="Nucleic Acids Res.">
        <title>The hologenome of Daphnia magna reveals possible DNA methylation and microbiome-mediated evolution of the host genome.</title>
        <authorList>
            <person name="Chaturvedi A."/>
            <person name="Li X."/>
            <person name="Dhandapani V."/>
            <person name="Marshall H."/>
            <person name="Kissane S."/>
            <person name="Cuenca-Cambronero M."/>
            <person name="Asole G."/>
            <person name="Calvet F."/>
            <person name="Ruiz-Romero M."/>
            <person name="Marangio P."/>
            <person name="Guigo R."/>
            <person name="Rago D."/>
            <person name="Mirbahai L."/>
            <person name="Eastwood N."/>
            <person name="Colbourne J.K."/>
            <person name="Zhou J."/>
            <person name="Mallon E."/>
            <person name="Orsini L."/>
        </authorList>
    </citation>
    <scope>NUCLEOTIDE SEQUENCE [LARGE SCALE GENOMIC DNA]</scope>
    <source>
        <strain evidence="1">LRV0_1</strain>
    </source>
</reference>
<comment type="caution">
    <text evidence="1">The sequence shown here is derived from an EMBL/GenBank/DDBJ whole genome shotgun (WGS) entry which is preliminary data.</text>
</comment>
<protein>
    <submittedName>
        <fullName evidence="1">Uncharacterized protein</fullName>
    </submittedName>
</protein>
<accession>A0ABR0A422</accession>
<evidence type="ECO:0000313" key="1">
    <source>
        <dbReference type="EMBL" id="KAK4019891.1"/>
    </source>
</evidence>
<dbReference type="Proteomes" id="UP001234178">
    <property type="component" value="Unassembled WGS sequence"/>
</dbReference>
<evidence type="ECO:0000313" key="2">
    <source>
        <dbReference type="Proteomes" id="UP001234178"/>
    </source>
</evidence>
<sequence>MSFETQMVLHIVAKKSSGFEIINRKEKETIRRTKRTIPQKAVDRVKCKAVETNTKKKGRVYKRFVTNGRMADL</sequence>
<organism evidence="1 2">
    <name type="scientific">Daphnia magna</name>
    <dbReference type="NCBI Taxonomy" id="35525"/>
    <lineage>
        <taxon>Eukaryota</taxon>
        <taxon>Metazoa</taxon>
        <taxon>Ecdysozoa</taxon>
        <taxon>Arthropoda</taxon>
        <taxon>Crustacea</taxon>
        <taxon>Branchiopoda</taxon>
        <taxon>Diplostraca</taxon>
        <taxon>Cladocera</taxon>
        <taxon>Anomopoda</taxon>
        <taxon>Daphniidae</taxon>
        <taxon>Daphnia</taxon>
    </lineage>
</organism>
<keyword evidence="2" id="KW-1185">Reference proteome</keyword>
<gene>
    <name evidence="1" type="ORF">OUZ56_001892</name>
</gene>
<dbReference type="EMBL" id="JAOYFB010000036">
    <property type="protein sequence ID" value="KAK4019891.1"/>
    <property type="molecule type" value="Genomic_DNA"/>
</dbReference>